<accession>A0A9P7B1E2</accession>
<dbReference type="AlphaFoldDB" id="A0A9P7B1E2"/>
<keyword evidence="2" id="KW-1185">Reference proteome</keyword>
<proteinExistence type="predicted"/>
<comment type="caution">
    <text evidence="1">The sequence shown here is derived from an EMBL/GenBank/DDBJ whole genome shotgun (WGS) entry which is preliminary data.</text>
</comment>
<organism evidence="1 2">
    <name type="scientific">Hyphodiscus hymeniophilus</name>
    <dbReference type="NCBI Taxonomy" id="353542"/>
    <lineage>
        <taxon>Eukaryota</taxon>
        <taxon>Fungi</taxon>
        <taxon>Dikarya</taxon>
        <taxon>Ascomycota</taxon>
        <taxon>Pezizomycotina</taxon>
        <taxon>Leotiomycetes</taxon>
        <taxon>Helotiales</taxon>
        <taxon>Hyphodiscaceae</taxon>
        <taxon>Hyphodiscus</taxon>
    </lineage>
</organism>
<reference evidence="1" key="1">
    <citation type="submission" date="2019-07" db="EMBL/GenBank/DDBJ databases">
        <title>Hyphodiscus hymeniophilus genome sequencing and assembly.</title>
        <authorList>
            <person name="Kramer G."/>
            <person name="Nodwell J."/>
        </authorList>
    </citation>
    <scope>NUCLEOTIDE SEQUENCE</scope>
    <source>
        <strain evidence="1">ATCC 34498</strain>
    </source>
</reference>
<dbReference type="EMBL" id="VNKQ01000001">
    <property type="protein sequence ID" value="KAG0653116.1"/>
    <property type="molecule type" value="Genomic_DNA"/>
</dbReference>
<sequence>MIRNPKSRKFAVTRCSPTPGMTCRWLHLCLKQRPNAKVTKLEPLHICKDDEQKDMTDESFFKALRRAWKTQRTWTDLILFKLTRIEFIKFAAFPDDPVDRIVADVVPPTTEQYDFAPPPPLEMVPPIAAEHMVHLLIAECTPYVQANTFYLSQLPKKKNEPLKFAAIANLPDINISYGLRFVETPDPSFIVTFLFVMAVVIGT</sequence>
<name>A0A9P7B1E2_9HELO</name>
<feature type="non-terminal residue" evidence="1">
    <location>
        <position position="203"/>
    </location>
</feature>
<protein>
    <submittedName>
        <fullName evidence="1">Uncharacterized protein</fullName>
    </submittedName>
</protein>
<dbReference type="OrthoDB" id="9988102at2759"/>
<evidence type="ECO:0000313" key="1">
    <source>
        <dbReference type="EMBL" id="KAG0653116.1"/>
    </source>
</evidence>
<evidence type="ECO:0000313" key="2">
    <source>
        <dbReference type="Proteomes" id="UP000785200"/>
    </source>
</evidence>
<dbReference type="Proteomes" id="UP000785200">
    <property type="component" value="Unassembled WGS sequence"/>
</dbReference>
<gene>
    <name evidence="1" type="ORF">D0Z07_9400</name>
</gene>